<evidence type="ECO:0000256" key="1">
    <source>
        <dbReference type="SAM" id="MobiDB-lite"/>
    </source>
</evidence>
<dbReference type="KEGG" id="chig:CH63R_09281"/>
<proteinExistence type="predicted"/>
<dbReference type="EMBL" id="LTAN01000006">
    <property type="protein sequence ID" value="OBR07760.1"/>
    <property type="molecule type" value="Genomic_DNA"/>
</dbReference>
<evidence type="ECO:0000313" key="3">
    <source>
        <dbReference type="Proteomes" id="UP000092177"/>
    </source>
</evidence>
<keyword evidence="3" id="KW-1185">Reference proteome</keyword>
<dbReference type="GeneID" id="28868362"/>
<dbReference type="VEuPathDB" id="FungiDB:CH63R_09281"/>
<comment type="caution">
    <text evidence="2">The sequence shown here is derived from an EMBL/GenBank/DDBJ whole genome shotgun (WGS) entry which is preliminary data.</text>
</comment>
<dbReference type="RefSeq" id="XP_018156278.1">
    <property type="nucleotide sequence ID" value="XM_018304255.1"/>
</dbReference>
<gene>
    <name evidence="2" type="ORF">CH63R_09281</name>
</gene>
<dbReference type="Proteomes" id="UP000092177">
    <property type="component" value="Chromosome 6"/>
</dbReference>
<protein>
    <submittedName>
        <fullName evidence="2">Uncharacterized protein</fullName>
    </submittedName>
</protein>
<evidence type="ECO:0000313" key="2">
    <source>
        <dbReference type="EMBL" id="OBR07760.1"/>
    </source>
</evidence>
<organism evidence="2 3">
    <name type="scientific">Colletotrichum higginsianum (strain IMI 349063)</name>
    <name type="common">Crucifer anthracnose fungus</name>
    <dbReference type="NCBI Taxonomy" id="759273"/>
    <lineage>
        <taxon>Eukaryota</taxon>
        <taxon>Fungi</taxon>
        <taxon>Dikarya</taxon>
        <taxon>Ascomycota</taxon>
        <taxon>Pezizomycotina</taxon>
        <taxon>Sordariomycetes</taxon>
        <taxon>Hypocreomycetidae</taxon>
        <taxon>Glomerellales</taxon>
        <taxon>Glomerellaceae</taxon>
        <taxon>Colletotrichum</taxon>
        <taxon>Colletotrichum destructivum species complex</taxon>
    </lineage>
</organism>
<name>A0A1B7Y6U1_COLHI</name>
<accession>A0A1B7Y6U1</accession>
<reference evidence="3" key="1">
    <citation type="journal article" date="2017" name="BMC Genomics">
        <title>Gapless genome assembly of Colletotrichum higginsianum reveals chromosome structure and association of transposable elements with secondary metabolite gene clusters.</title>
        <authorList>
            <person name="Dallery J.-F."/>
            <person name="Lapalu N."/>
            <person name="Zampounis A."/>
            <person name="Pigne S."/>
            <person name="Luyten I."/>
            <person name="Amselem J."/>
            <person name="Wittenberg A.H.J."/>
            <person name="Zhou S."/>
            <person name="de Queiroz M.V."/>
            <person name="Robin G.P."/>
            <person name="Auger A."/>
            <person name="Hainaut M."/>
            <person name="Henrissat B."/>
            <person name="Kim K.-T."/>
            <person name="Lee Y.-H."/>
            <person name="Lespinet O."/>
            <person name="Schwartz D.C."/>
            <person name="Thon M.R."/>
            <person name="O'Connell R.J."/>
        </authorList>
    </citation>
    <scope>NUCLEOTIDE SEQUENCE [LARGE SCALE GENOMIC DNA]</scope>
    <source>
        <strain evidence="3">IMI 349063</strain>
    </source>
</reference>
<dbReference type="AlphaFoldDB" id="A0A1B7Y6U1"/>
<feature type="region of interest" description="Disordered" evidence="1">
    <location>
        <begin position="79"/>
        <end position="137"/>
    </location>
</feature>
<sequence length="169" mass="18172">MGVASAAPNSPYQSACSKWSTATFLLRVDEERGWSKQPTWQIHVQNSPYTPVSILSGENHTRFSRLTFFFGINLPPPPFQKGSGLMSQPKLSPANRTHAGRGRSSSRSANPQAAAFASSKKRPDENRGTGRQGRLGSPVSFCAGRRVLITAPTTGSTAILCNDSIEIAP</sequence>